<protein>
    <submittedName>
        <fullName evidence="1">Uncharacterized protein</fullName>
    </submittedName>
</protein>
<proteinExistence type="predicted"/>
<dbReference type="AlphaFoldDB" id="A0A4Y8IKH0"/>
<gene>
    <name evidence="1" type="ORF">E3U55_09030</name>
</gene>
<evidence type="ECO:0000313" key="1">
    <source>
        <dbReference type="EMBL" id="TFB21444.1"/>
    </source>
</evidence>
<name>A0A4Y8IKH0_9BACI</name>
<keyword evidence="2" id="KW-1185">Reference proteome</keyword>
<organism evidence="1 2">
    <name type="scientific">Filobacillus milosensis</name>
    <dbReference type="NCBI Taxonomy" id="94137"/>
    <lineage>
        <taxon>Bacteria</taxon>
        <taxon>Bacillati</taxon>
        <taxon>Bacillota</taxon>
        <taxon>Bacilli</taxon>
        <taxon>Bacillales</taxon>
        <taxon>Bacillaceae</taxon>
        <taxon>Filobacillus</taxon>
    </lineage>
</organism>
<evidence type="ECO:0000313" key="2">
    <source>
        <dbReference type="Proteomes" id="UP000297975"/>
    </source>
</evidence>
<sequence length="109" mass="13117">MYIGLTFKRERYSEITEMLQDHARLFDRKLEMYLMVDLNLLELHFKSMDLAVIDRVLLYDYEELGNWENFKRFSNLCKKFGLEFSIIKKTVDLHSDVDVPIGYLTEIIQ</sequence>
<dbReference type="RefSeq" id="WP_134340108.1">
    <property type="nucleotide sequence ID" value="NZ_SOPW01000008.1"/>
</dbReference>
<comment type="caution">
    <text evidence="1">The sequence shown here is derived from an EMBL/GenBank/DDBJ whole genome shotgun (WGS) entry which is preliminary data.</text>
</comment>
<dbReference type="OrthoDB" id="2898675at2"/>
<dbReference type="EMBL" id="SOPW01000008">
    <property type="protein sequence ID" value="TFB21444.1"/>
    <property type="molecule type" value="Genomic_DNA"/>
</dbReference>
<accession>A0A4Y8IKH0</accession>
<dbReference type="Proteomes" id="UP000297975">
    <property type="component" value="Unassembled WGS sequence"/>
</dbReference>
<reference evidence="1 2" key="1">
    <citation type="submission" date="2019-03" db="EMBL/GenBank/DDBJ databases">
        <authorList>
            <person name="He R.-H."/>
        </authorList>
    </citation>
    <scope>NUCLEOTIDE SEQUENCE [LARGE SCALE GENOMIC DNA]</scope>
    <source>
        <strain evidence="2">SH 714</strain>
    </source>
</reference>